<dbReference type="CDD" id="cd10551">
    <property type="entry name" value="PsrB"/>
    <property type="match status" value="1"/>
</dbReference>
<name>A0A1G7JML7_9DEIN</name>
<keyword evidence="2" id="KW-0479">Metal-binding</keyword>
<dbReference type="EMBL" id="FNBC01000036">
    <property type="protein sequence ID" value="SDF26141.1"/>
    <property type="molecule type" value="Genomic_DNA"/>
</dbReference>
<dbReference type="PANTHER" id="PTHR43177">
    <property type="entry name" value="PROTEIN NRFC"/>
    <property type="match status" value="1"/>
</dbReference>
<dbReference type="GO" id="GO:0051539">
    <property type="term" value="F:4 iron, 4 sulfur cluster binding"/>
    <property type="evidence" value="ECO:0007669"/>
    <property type="project" value="UniProtKB-KW"/>
</dbReference>
<gene>
    <name evidence="6" type="ORF">SAMN04488243_1363</name>
</gene>
<keyword evidence="3" id="KW-0408">Iron</keyword>
<evidence type="ECO:0000256" key="3">
    <source>
        <dbReference type="ARBA" id="ARBA00023004"/>
    </source>
</evidence>
<accession>A0A1G7JML7</accession>
<protein>
    <submittedName>
        <fullName evidence="6">Phenylacetyl-CoA:acceptor oxidoreductase PadC subunit</fullName>
    </submittedName>
</protein>
<reference evidence="7" key="1">
    <citation type="submission" date="2016-10" db="EMBL/GenBank/DDBJ databases">
        <authorList>
            <person name="Varghese N."/>
            <person name="Submissions S."/>
        </authorList>
    </citation>
    <scope>NUCLEOTIDE SEQUENCE [LARGE SCALE GENOMIC DNA]</scope>
    <source>
        <strain evidence="7">CGMCC 1.6992</strain>
    </source>
</reference>
<evidence type="ECO:0000256" key="4">
    <source>
        <dbReference type="ARBA" id="ARBA00023014"/>
    </source>
</evidence>
<sequence length="306" mass="34118">MKTAFGFPNLAVEVGMSEVESRRAFLEKVASTVFAGMVLGGQPVKAGAEPAKVELPPRPPDGPILPELEYEDVLLRMQRDLERALNKGTTPKWVMVIDTRKCVGCHACTISCAVENKLPPGVVYRPVVEEQVGVYPQVTWKFLPRPCMQCDNPPCVPVCPVGATWKREDGIVEIDYDACIGCRYCLVSCPYQARTFDFGENWTQNTPGQGQMPYEELPTFEWGEVHVRKEGVIPNSPVGNARKCSFCLHRIEHGLLPQCVTTCIGRATFFGDASDPESLVFQLIHQPNVMRLKEELGTEPRVYYLV</sequence>
<evidence type="ECO:0000259" key="5">
    <source>
        <dbReference type="PROSITE" id="PS51379"/>
    </source>
</evidence>
<dbReference type="AlphaFoldDB" id="A0A1G7JML7"/>
<dbReference type="GO" id="GO:0046872">
    <property type="term" value="F:metal ion binding"/>
    <property type="evidence" value="ECO:0007669"/>
    <property type="project" value="UniProtKB-KW"/>
</dbReference>
<evidence type="ECO:0000313" key="6">
    <source>
        <dbReference type="EMBL" id="SDF26141.1"/>
    </source>
</evidence>
<dbReference type="PROSITE" id="PS51379">
    <property type="entry name" value="4FE4S_FER_2"/>
    <property type="match status" value="2"/>
</dbReference>
<keyword evidence="7" id="KW-1185">Reference proteome</keyword>
<dbReference type="Proteomes" id="UP000199446">
    <property type="component" value="Unassembled WGS sequence"/>
</dbReference>
<dbReference type="SUPFAM" id="SSF54862">
    <property type="entry name" value="4Fe-4S ferredoxins"/>
    <property type="match status" value="1"/>
</dbReference>
<dbReference type="InterPro" id="IPR017896">
    <property type="entry name" value="4Fe4S_Fe-S-bd"/>
</dbReference>
<dbReference type="Gene3D" id="3.30.70.20">
    <property type="match status" value="2"/>
</dbReference>
<keyword evidence="4" id="KW-0411">Iron-sulfur</keyword>
<proteinExistence type="predicted"/>
<organism evidence="6 7">
    <name type="scientific">Thermus arciformis</name>
    <dbReference type="NCBI Taxonomy" id="482827"/>
    <lineage>
        <taxon>Bacteria</taxon>
        <taxon>Thermotogati</taxon>
        <taxon>Deinococcota</taxon>
        <taxon>Deinococci</taxon>
        <taxon>Thermales</taxon>
        <taxon>Thermaceae</taxon>
        <taxon>Thermus</taxon>
    </lineage>
</organism>
<evidence type="ECO:0000256" key="2">
    <source>
        <dbReference type="ARBA" id="ARBA00022723"/>
    </source>
</evidence>
<evidence type="ECO:0000256" key="1">
    <source>
        <dbReference type="ARBA" id="ARBA00022485"/>
    </source>
</evidence>
<dbReference type="Pfam" id="PF13247">
    <property type="entry name" value="Fer4_11"/>
    <property type="match status" value="2"/>
</dbReference>
<feature type="domain" description="4Fe-4S ferredoxin-type" evidence="5">
    <location>
        <begin position="170"/>
        <end position="199"/>
    </location>
</feature>
<dbReference type="PROSITE" id="PS00198">
    <property type="entry name" value="4FE4S_FER_1"/>
    <property type="match status" value="1"/>
</dbReference>
<evidence type="ECO:0000313" key="7">
    <source>
        <dbReference type="Proteomes" id="UP000199446"/>
    </source>
</evidence>
<dbReference type="PANTHER" id="PTHR43177:SF3">
    <property type="entry name" value="PROTEIN NRFC HOMOLOG"/>
    <property type="match status" value="1"/>
</dbReference>
<dbReference type="InterPro" id="IPR050954">
    <property type="entry name" value="ET_IronSulfur_Cluster-Binding"/>
</dbReference>
<keyword evidence="1" id="KW-0004">4Fe-4S</keyword>
<feature type="domain" description="4Fe-4S ferredoxin-type" evidence="5">
    <location>
        <begin position="93"/>
        <end position="123"/>
    </location>
</feature>
<dbReference type="InterPro" id="IPR017900">
    <property type="entry name" value="4Fe4S_Fe_S_CS"/>
</dbReference>
<dbReference type="STRING" id="482827.SAMN04488243_1363"/>